<dbReference type="InterPro" id="IPR049712">
    <property type="entry name" value="Poly_export"/>
</dbReference>
<evidence type="ECO:0000256" key="2">
    <source>
        <dbReference type="SAM" id="SignalP"/>
    </source>
</evidence>
<dbReference type="RefSeq" id="WP_139079794.1">
    <property type="nucleotide sequence ID" value="NZ_VDFV01000001.1"/>
</dbReference>
<reference evidence="5 6" key="1">
    <citation type="submission" date="2019-06" db="EMBL/GenBank/DDBJ databases">
        <authorList>
            <person name="Jiang L."/>
        </authorList>
    </citation>
    <scope>NUCLEOTIDE SEQUENCE [LARGE SCALE GENOMIC DNA]</scope>
    <source>
        <strain evidence="5 6">YIM 48858</strain>
    </source>
</reference>
<evidence type="ECO:0000313" key="5">
    <source>
        <dbReference type="EMBL" id="TNC74800.1"/>
    </source>
</evidence>
<dbReference type="PANTHER" id="PTHR33619:SF3">
    <property type="entry name" value="POLYSACCHARIDE EXPORT PROTEIN GFCE-RELATED"/>
    <property type="match status" value="1"/>
</dbReference>
<organism evidence="5 6">
    <name type="scientific">Rubellimicrobium roseum</name>
    <dbReference type="NCBI Taxonomy" id="687525"/>
    <lineage>
        <taxon>Bacteria</taxon>
        <taxon>Pseudomonadati</taxon>
        <taxon>Pseudomonadota</taxon>
        <taxon>Alphaproteobacteria</taxon>
        <taxon>Rhodobacterales</taxon>
        <taxon>Roseobacteraceae</taxon>
        <taxon>Rubellimicrobium</taxon>
    </lineage>
</organism>
<keyword evidence="1 2" id="KW-0732">Signal</keyword>
<evidence type="ECO:0000256" key="1">
    <source>
        <dbReference type="ARBA" id="ARBA00022729"/>
    </source>
</evidence>
<evidence type="ECO:0000259" key="4">
    <source>
        <dbReference type="Pfam" id="PF10531"/>
    </source>
</evidence>
<dbReference type="AlphaFoldDB" id="A0A5C4NLD2"/>
<dbReference type="Proteomes" id="UP000305709">
    <property type="component" value="Unassembled WGS sequence"/>
</dbReference>
<proteinExistence type="predicted"/>
<keyword evidence="6" id="KW-1185">Reference proteome</keyword>
<dbReference type="OrthoDB" id="197007at2"/>
<feature type="signal peptide" evidence="2">
    <location>
        <begin position="1"/>
        <end position="26"/>
    </location>
</feature>
<dbReference type="PANTHER" id="PTHR33619">
    <property type="entry name" value="POLYSACCHARIDE EXPORT PROTEIN GFCE-RELATED"/>
    <property type="match status" value="1"/>
</dbReference>
<dbReference type="Gene3D" id="3.30.1950.10">
    <property type="entry name" value="wza like domain"/>
    <property type="match status" value="1"/>
</dbReference>
<gene>
    <name evidence="5" type="ORF">FHG71_01320</name>
</gene>
<feature type="chain" id="PRO_5022710135" evidence="2">
    <location>
        <begin position="27"/>
        <end position="210"/>
    </location>
</feature>
<dbReference type="Pfam" id="PF02563">
    <property type="entry name" value="Poly_export"/>
    <property type="match status" value="1"/>
</dbReference>
<dbReference type="Pfam" id="PF10531">
    <property type="entry name" value="SLBB"/>
    <property type="match status" value="1"/>
</dbReference>
<sequence>MTIGNAPIAAALACLLGLGASGMAAAQEAYRIQPGDVLQIEVIEDPSLNRSTLVSPDGRITIPLAGGIQAGGRTVEQVQSDLTARLAPNFTAPPNVFVGIAQLAPDEIEPPAVPAEEPTIDVYVVGEAAQSGKLTVEPGTTLLQFLAEMGGFSEFAATKRIQLRRTDPATGQETIYAIDYGAIEQGRSNAGSVTLAEGDVLVIPQRRLFE</sequence>
<dbReference type="EMBL" id="VDFV01000001">
    <property type="protein sequence ID" value="TNC74800.1"/>
    <property type="molecule type" value="Genomic_DNA"/>
</dbReference>
<protein>
    <submittedName>
        <fullName evidence="5">Polysaccharide export protein</fullName>
    </submittedName>
</protein>
<feature type="domain" description="Polysaccharide export protein N-terminal" evidence="3">
    <location>
        <begin position="25"/>
        <end position="100"/>
    </location>
</feature>
<dbReference type="Gene3D" id="3.10.560.10">
    <property type="entry name" value="Outer membrane lipoprotein wza domain like"/>
    <property type="match status" value="1"/>
</dbReference>
<dbReference type="InterPro" id="IPR019554">
    <property type="entry name" value="Soluble_ligand-bd"/>
</dbReference>
<evidence type="ECO:0000259" key="3">
    <source>
        <dbReference type="Pfam" id="PF02563"/>
    </source>
</evidence>
<comment type="caution">
    <text evidence="5">The sequence shown here is derived from an EMBL/GenBank/DDBJ whole genome shotgun (WGS) entry which is preliminary data.</text>
</comment>
<accession>A0A5C4NLD2</accession>
<name>A0A5C4NLD2_9RHOB</name>
<dbReference type="InterPro" id="IPR003715">
    <property type="entry name" value="Poly_export_N"/>
</dbReference>
<feature type="domain" description="Soluble ligand binding" evidence="4">
    <location>
        <begin position="122"/>
        <end position="171"/>
    </location>
</feature>
<evidence type="ECO:0000313" key="6">
    <source>
        <dbReference type="Proteomes" id="UP000305709"/>
    </source>
</evidence>
<dbReference type="GO" id="GO:0015159">
    <property type="term" value="F:polysaccharide transmembrane transporter activity"/>
    <property type="evidence" value="ECO:0007669"/>
    <property type="project" value="InterPro"/>
</dbReference>